<dbReference type="RefSeq" id="WP_096382236.1">
    <property type="nucleotide sequence ID" value="NZ_AP017457.1"/>
</dbReference>
<reference evidence="1 2" key="1">
    <citation type="journal article" date="2016" name="Genome Announc.">
        <title>Complete Genome Sequence of Aurantimicrobium minutum Type Strain KNCT, a Planktonic Ultramicrobacterium Isolated from River Water.</title>
        <authorList>
            <person name="Nakai R."/>
            <person name="Fujisawa T."/>
            <person name="Nakamura Y."/>
            <person name="Nishide H."/>
            <person name="Uchiyama I."/>
            <person name="Baba T."/>
            <person name="Toyoda A."/>
            <person name="Fujiyama A."/>
            <person name="Naganuma T."/>
            <person name="Niki H."/>
        </authorList>
    </citation>
    <scope>NUCLEOTIDE SEQUENCE [LARGE SCALE GENOMIC DNA]</scope>
    <source>
        <strain evidence="1 2">KNC</strain>
    </source>
</reference>
<gene>
    <name evidence="1" type="ORF">AUMI_110730</name>
</gene>
<dbReference type="GeneID" id="80452266"/>
<organism evidence="1 2">
    <name type="scientific">Aurantimicrobium minutum</name>
    <dbReference type="NCBI Taxonomy" id="708131"/>
    <lineage>
        <taxon>Bacteria</taxon>
        <taxon>Bacillati</taxon>
        <taxon>Actinomycetota</taxon>
        <taxon>Actinomycetes</taxon>
        <taxon>Micrococcales</taxon>
        <taxon>Microbacteriaceae</taxon>
        <taxon>Aurantimicrobium</taxon>
    </lineage>
</organism>
<proteinExistence type="predicted"/>
<name>A0A173LXC8_9MICO</name>
<sequence>MALSADSVVVGITGKCYVGATTATAPTASDSVLTGFTELGYVSADGIAHALDKSTNQIRGWQNADLVREVVTEATETFTFSLLETNEAVLELYFGATMVGGKIEVNPASTGGRKSFVIDVVDGAKVIRHYIPSGEVLAVEAQTIANGEALMYGVTVTAYATDGRTSDAFFSEFE</sequence>
<dbReference type="Pfam" id="PF25681">
    <property type="entry name" value="Phage_TTP_17"/>
    <property type="match status" value="1"/>
</dbReference>
<dbReference type="Proteomes" id="UP000243847">
    <property type="component" value="Chromosome sequence1"/>
</dbReference>
<evidence type="ECO:0000313" key="1">
    <source>
        <dbReference type="EMBL" id="BAU99615.1"/>
    </source>
</evidence>
<dbReference type="AlphaFoldDB" id="A0A173LXC8"/>
<dbReference type="OrthoDB" id="2184509at2"/>
<dbReference type="InterPro" id="IPR058154">
    <property type="entry name" value="Bxb1_TTP-like"/>
</dbReference>
<dbReference type="KEGG" id="amin:AUMI_110730"/>
<evidence type="ECO:0000313" key="2">
    <source>
        <dbReference type="Proteomes" id="UP000243847"/>
    </source>
</evidence>
<protein>
    <submittedName>
        <fullName evidence="1">Phage portal protein</fullName>
    </submittedName>
</protein>
<dbReference type="EMBL" id="AP017457">
    <property type="protein sequence ID" value="BAU99615.1"/>
    <property type="molecule type" value="Genomic_DNA"/>
</dbReference>
<accession>A0A173LXC8</accession>